<dbReference type="EMBL" id="CAXAMM010005683">
    <property type="protein sequence ID" value="CAK9008212.1"/>
    <property type="molecule type" value="Genomic_DNA"/>
</dbReference>
<gene>
    <name evidence="1" type="ORF">SCF082_LOCUS9773</name>
</gene>
<evidence type="ECO:0000313" key="2">
    <source>
        <dbReference type="Proteomes" id="UP001642464"/>
    </source>
</evidence>
<comment type="caution">
    <text evidence="1">The sequence shown here is derived from an EMBL/GenBank/DDBJ whole genome shotgun (WGS) entry which is preliminary data.</text>
</comment>
<organism evidence="1 2">
    <name type="scientific">Durusdinium trenchii</name>
    <dbReference type="NCBI Taxonomy" id="1381693"/>
    <lineage>
        <taxon>Eukaryota</taxon>
        <taxon>Sar</taxon>
        <taxon>Alveolata</taxon>
        <taxon>Dinophyceae</taxon>
        <taxon>Suessiales</taxon>
        <taxon>Symbiodiniaceae</taxon>
        <taxon>Durusdinium</taxon>
    </lineage>
</organism>
<sequence>MERSFLVVTSQRTSCPHCQQPLQQAKPGQTGGVSAQIIAEPALLKAWHLSGFCPASCQVATYWCGFVAFRVPRDKQRCTWRKEVDLPDPDHFFLNSRLGLATSWLRRWRYRMFAHRASFQGEGALLRLTNTNVRYHIRHQLRDGWAREILCQRAVEAGAAVSDGLRKSVLNASIETLIATNWAWYEPLMFARRRAQMEAAGDRQDILAIDGNCKLHRRTCGMPFAEVIASPYLNKLLLRGCSAMPHGRDTLCCKHAGDRDRPQQPRAEQVGRHRLKRALHSQGDVCHLEIQMQGHGGWQPACTVKEEALAKYFASQADRNIRRRRERRVEARSQKWAGFRPRRAITFLAPWHSIQPRQTSTCSTHKESAKDAHAAARTAGFLFAVTESGLLLDVMELIGAESLSQRYHFTAQCAHRLPSLRCIVHDDSCHLKAMCLRQREGSPLAERLANFERVVQGGLPPKPAAEQRHFEWLPNRNS</sequence>
<evidence type="ECO:0000313" key="1">
    <source>
        <dbReference type="EMBL" id="CAK9008212.1"/>
    </source>
</evidence>
<keyword evidence="2" id="KW-1185">Reference proteome</keyword>
<reference evidence="1 2" key="1">
    <citation type="submission" date="2024-02" db="EMBL/GenBank/DDBJ databases">
        <authorList>
            <person name="Chen Y."/>
            <person name="Shah S."/>
            <person name="Dougan E. K."/>
            <person name="Thang M."/>
            <person name="Chan C."/>
        </authorList>
    </citation>
    <scope>NUCLEOTIDE SEQUENCE [LARGE SCALE GENOMIC DNA]</scope>
</reference>
<name>A0ABP0J1J3_9DINO</name>
<dbReference type="Proteomes" id="UP001642464">
    <property type="component" value="Unassembled WGS sequence"/>
</dbReference>
<accession>A0ABP0J1J3</accession>
<protein>
    <submittedName>
        <fullName evidence="1">Uncharacterized protein</fullName>
    </submittedName>
</protein>
<proteinExistence type="predicted"/>